<dbReference type="RefSeq" id="WP_377732984.1">
    <property type="nucleotide sequence ID" value="NZ_JBHSRI010000004.1"/>
</dbReference>
<keyword evidence="2" id="KW-1185">Reference proteome</keyword>
<dbReference type="EMBL" id="JBHSRI010000004">
    <property type="protein sequence ID" value="MFC6038884.1"/>
    <property type="molecule type" value="Genomic_DNA"/>
</dbReference>
<dbReference type="Proteomes" id="UP001596170">
    <property type="component" value="Unassembled WGS sequence"/>
</dbReference>
<name>A0ABW1L5E3_9BACL</name>
<evidence type="ECO:0000313" key="1">
    <source>
        <dbReference type="EMBL" id="MFC6038884.1"/>
    </source>
</evidence>
<accession>A0ABW1L5E3</accession>
<gene>
    <name evidence="1" type="ORF">ACFPYN_05375</name>
</gene>
<sequence length="106" mass="12657">MNLNETIIDASYTFANLKKLLGIVCNNENEFSHYDLAKWCDNLTMIFEEKDLNENDLTCFTIARDIECQWDLYILEPNFKKIKSLDINQVKLPQEWCLEWFNQLNN</sequence>
<organism evidence="1 2">
    <name type="scientific">Paenisporosarcina macmurdoensis</name>
    <dbReference type="NCBI Taxonomy" id="212659"/>
    <lineage>
        <taxon>Bacteria</taxon>
        <taxon>Bacillati</taxon>
        <taxon>Bacillota</taxon>
        <taxon>Bacilli</taxon>
        <taxon>Bacillales</taxon>
        <taxon>Caryophanaceae</taxon>
        <taxon>Paenisporosarcina</taxon>
    </lineage>
</organism>
<comment type="caution">
    <text evidence="1">The sequence shown here is derived from an EMBL/GenBank/DDBJ whole genome shotgun (WGS) entry which is preliminary data.</text>
</comment>
<evidence type="ECO:0000313" key="2">
    <source>
        <dbReference type="Proteomes" id="UP001596170"/>
    </source>
</evidence>
<protein>
    <submittedName>
        <fullName evidence="1">Uncharacterized protein</fullName>
    </submittedName>
</protein>
<proteinExistence type="predicted"/>
<reference evidence="2" key="1">
    <citation type="journal article" date="2019" name="Int. J. Syst. Evol. Microbiol.">
        <title>The Global Catalogue of Microorganisms (GCM) 10K type strain sequencing project: providing services to taxonomists for standard genome sequencing and annotation.</title>
        <authorList>
            <consortium name="The Broad Institute Genomics Platform"/>
            <consortium name="The Broad Institute Genome Sequencing Center for Infectious Disease"/>
            <person name="Wu L."/>
            <person name="Ma J."/>
        </authorList>
    </citation>
    <scope>NUCLEOTIDE SEQUENCE [LARGE SCALE GENOMIC DNA]</scope>
    <source>
        <strain evidence="2">CCUG 54527</strain>
    </source>
</reference>